<protein>
    <submittedName>
        <fullName evidence="1">Ker1</fullName>
    </submittedName>
</protein>
<dbReference type="AlphaFoldDB" id="A0A385L3H6"/>
<sequence length="61" mass="5934">MIGGGVIGGGVKAPFAALDAGKVTFIRAPPVRAGESITATTVHKGHSMPPGVPIRALGVGS</sequence>
<name>A0A385L3H6_9PSEU</name>
<reference evidence="1" key="1">
    <citation type="journal article" date="2018" name="Nat. Chem. Biol.">
        <title>Replacing Genetics with Imaging Mass Spectrometry: A General Method for High-Throughput Discovery of Microbial Cryptic Metabolites.</title>
        <authorList>
            <person name="Xu F."/>
            <person name="Wu Y."/>
            <person name="Zhang C."/>
            <person name="Davis K.M."/>
            <person name="Moon K."/>
            <person name="Bushin L.B."/>
            <person name="Seyedsayamdost M.R."/>
        </authorList>
    </citation>
    <scope>NUCLEOTIDE SEQUENCE</scope>
    <source>
        <strain evidence="1">NRRL B24117</strain>
    </source>
</reference>
<dbReference type="EMBL" id="MH428036">
    <property type="protein sequence ID" value="AYA22330.1"/>
    <property type="molecule type" value="Genomic_DNA"/>
</dbReference>
<evidence type="ECO:0000313" key="1">
    <source>
        <dbReference type="EMBL" id="AYA22330.1"/>
    </source>
</evidence>
<proteinExistence type="predicted"/>
<organism evidence="1">
    <name type="scientific">Amycolatopsis keratiniphila</name>
    <dbReference type="NCBI Taxonomy" id="129921"/>
    <lineage>
        <taxon>Bacteria</taxon>
        <taxon>Bacillati</taxon>
        <taxon>Actinomycetota</taxon>
        <taxon>Actinomycetes</taxon>
        <taxon>Pseudonocardiales</taxon>
        <taxon>Pseudonocardiaceae</taxon>
        <taxon>Amycolatopsis</taxon>
        <taxon>Amycolatopsis japonica group</taxon>
    </lineage>
</organism>
<accession>A0A385L3H6</accession>